<sequence length="312" mass="34911">MSELRLISMTDNNDKGKVIIDWTQVLDDAIRYDTNNEEEVMKAKSKERKRQKAAEQAWQEEQTQLEAKRVEREKAEAERAEQEAEETRVHEDEERCKAKEEREAKQRHKAKASKGDEAGGEVKKVVMDPGQRPSASSLWMVTKSRLPVQCNQSKGKCQWPGDGKDIEAGPKAATKVDKGKKWKANEEMPEPGPSKKKAKVIDKLLEVLDVDEDEAGGSRLRGPGAAAFLGLEDKLECLINITGLIAKTWITNVLGAMLDKSYSFRMAVSPSDLGPSELDSDELCEEANWLKAHGEDKEEESGREDETMAKAK</sequence>
<dbReference type="EMBL" id="KN832010">
    <property type="protein sequence ID" value="KIN98933.1"/>
    <property type="molecule type" value="Genomic_DNA"/>
</dbReference>
<evidence type="ECO:0000313" key="3">
    <source>
        <dbReference type="Proteomes" id="UP000054217"/>
    </source>
</evidence>
<feature type="compositionally biased region" description="Basic and acidic residues" evidence="1">
    <location>
        <begin position="113"/>
        <end position="126"/>
    </location>
</feature>
<gene>
    <name evidence="2" type="ORF">M404DRAFT_30900</name>
</gene>
<reference evidence="3" key="2">
    <citation type="submission" date="2015-01" db="EMBL/GenBank/DDBJ databases">
        <title>Evolutionary Origins and Diversification of the Mycorrhizal Mutualists.</title>
        <authorList>
            <consortium name="DOE Joint Genome Institute"/>
            <consortium name="Mycorrhizal Genomics Consortium"/>
            <person name="Kohler A."/>
            <person name="Kuo A."/>
            <person name="Nagy L.G."/>
            <person name="Floudas D."/>
            <person name="Copeland A."/>
            <person name="Barry K.W."/>
            <person name="Cichocki N."/>
            <person name="Veneault-Fourrey C."/>
            <person name="LaButti K."/>
            <person name="Lindquist E.A."/>
            <person name="Lipzen A."/>
            <person name="Lundell T."/>
            <person name="Morin E."/>
            <person name="Murat C."/>
            <person name="Riley R."/>
            <person name="Ohm R."/>
            <person name="Sun H."/>
            <person name="Tunlid A."/>
            <person name="Henrissat B."/>
            <person name="Grigoriev I.V."/>
            <person name="Hibbett D.S."/>
            <person name="Martin F."/>
        </authorList>
    </citation>
    <scope>NUCLEOTIDE SEQUENCE [LARGE SCALE GENOMIC DNA]</scope>
    <source>
        <strain evidence="3">Marx 270</strain>
    </source>
</reference>
<dbReference type="Proteomes" id="UP000054217">
    <property type="component" value="Unassembled WGS sequence"/>
</dbReference>
<evidence type="ECO:0000256" key="1">
    <source>
        <dbReference type="SAM" id="MobiDB-lite"/>
    </source>
</evidence>
<organism evidence="2 3">
    <name type="scientific">Pisolithus tinctorius Marx 270</name>
    <dbReference type="NCBI Taxonomy" id="870435"/>
    <lineage>
        <taxon>Eukaryota</taxon>
        <taxon>Fungi</taxon>
        <taxon>Dikarya</taxon>
        <taxon>Basidiomycota</taxon>
        <taxon>Agaricomycotina</taxon>
        <taxon>Agaricomycetes</taxon>
        <taxon>Agaricomycetidae</taxon>
        <taxon>Boletales</taxon>
        <taxon>Sclerodermatineae</taxon>
        <taxon>Pisolithaceae</taxon>
        <taxon>Pisolithus</taxon>
    </lineage>
</organism>
<name>A0A0C3NUP7_PISTI</name>
<protein>
    <submittedName>
        <fullName evidence="2">Uncharacterized protein</fullName>
    </submittedName>
</protein>
<feature type="region of interest" description="Disordered" evidence="1">
    <location>
        <begin position="291"/>
        <end position="312"/>
    </location>
</feature>
<feature type="compositionally biased region" description="Low complexity" evidence="1">
    <location>
        <begin position="54"/>
        <end position="65"/>
    </location>
</feature>
<dbReference type="STRING" id="870435.A0A0C3NUP7"/>
<evidence type="ECO:0000313" key="2">
    <source>
        <dbReference type="EMBL" id="KIN98933.1"/>
    </source>
</evidence>
<feature type="compositionally biased region" description="Basic and acidic residues" evidence="1">
    <location>
        <begin position="162"/>
        <end position="186"/>
    </location>
</feature>
<feature type="region of interest" description="Disordered" evidence="1">
    <location>
        <begin position="151"/>
        <end position="196"/>
    </location>
</feature>
<accession>A0A0C3NUP7</accession>
<dbReference type="InParanoid" id="A0A0C3NUP7"/>
<dbReference type="HOGENOM" id="CLU_048923_0_0_1"/>
<feature type="compositionally biased region" description="Basic and acidic residues" evidence="1">
    <location>
        <begin position="66"/>
        <end position="104"/>
    </location>
</feature>
<reference evidence="2 3" key="1">
    <citation type="submission" date="2014-04" db="EMBL/GenBank/DDBJ databases">
        <authorList>
            <consortium name="DOE Joint Genome Institute"/>
            <person name="Kuo A."/>
            <person name="Kohler A."/>
            <person name="Costa M.D."/>
            <person name="Nagy L.G."/>
            <person name="Floudas D."/>
            <person name="Copeland A."/>
            <person name="Barry K.W."/>
            <person name="Cichocki N."/>
            <person name="Veneault-Fourrey C."/>
            <person name="LaButti K."/>
            <person name="Lindquist E.A."/>
            <person name="Lipzen A."/>
            <person name="Lundell T."/>
            <person name="Morin E."/>
            <person name="Murat C."/>
            <person name="Sun H."/>
            <person name="Tunlid A."/>
            <person name="Henrissat B."/>
            <person name="Grigoriev I.V."/>
            <person name="Hibbett D.S."/>
            <person name="Martin F."/>
            <person name="Nordberg H.P."/>
            <person name="Cantor M.N."/>
            <person name="Hua S.X."/>
        </authorList>
    </citation>
    <scope>NUCLEOTIDE SEQUENCE [LARGE SCALE GENOMIC DNA]</scope>
    <source>
        <strain evidence="2 3">Marx 270</strain>
    </source>
</reference>
<proteinExistence type="predicted"/>
<feature type="region of interest" description="Disordered" evidence="1">
    <location>
        <begin position="41"/>
        <end position="134"/>
    </location>
</feature>
<keyword evidence="3" id="KW-1185">Reference proteome</keyword>
<dbReference type="AlphaFoldDB" id="A0A0C3NUP7"/>